<comment type="caution">
    <text evidence="4">The sequence shown here is derived from an EMBL/GenBank/DDBJ whole genome shotgun (WGS) entry which is preliminary data.</text>
</comment>
<evidence type="ECO:0008006" key="6">
    <source>
        <dbReference type="Google" id="ProtNLM"/>
    </source>
</evidence>
<feature type="compositionally biased region" description="Acidic residues" evidence="3">
    <location>
        <begin position="483"/>
        <end position="493"/>
    </location>
</feature>
<dbReference type="SUPFAM" id="SSF53756">
    <property type="entry name" value="UDP-Glycosyltransferase/glycogen phosphorylase"/>
    <property type="match status" value="1"/>
</dbReference>
<evidence type="ECO:0000313" key="5">
    <source>
        <dbReference type="Proteomes" id="UP001050691"/>
    </source>
</evidence>
<comment type="similarity">
    <text evidence="1">Belongs to the UDP-glycosyltransferase family.</text>
</comment>
<dbReference type="AlphaFoldDB" id="A0AAV5A8H4"/>
<evidence type="ECO:0000256" key="3">
    <source>
        <dbReference type="SAM" id="MobiDB-lite"/>
    </source>
</evidence>
<gene>
    <name evidence="4" type="ORF">Clacol_003977</name>
</gene>
<protein>
    <recommendedName>
        <fullName evidence="6">UDP-Glycosyltransferase/glycogen phosphorylase</fullName>
    </recommendedName>
</protein>
<dbReference type="PANTHER" id="PTHR48047">
    <property type="entry name" value="GLYCOSYLTRANSFERASE"/>
    <property type="match status" value="1"/>
</dbReference>
<proteinExistence type="inferred from homology"/>
<sequence>MAITKSLSRHVLLISAPAWGHLKPLTALAAKFIHERPDIIVTFTVTGDFRPKLEKELDAFFNDDEQSLKDNVRFLHVGGFEGNLMEIFQSYCQGLAEIYPAIFAEEALHCATGRVYPAIPKPDVIVLDPFLLDTLHMIRKVSGKTIPIIAWNTAALNAFLRLFGPESLGGLGNVGLKAEILAKETGRSKDEIAMELYDPETGELVELPGLPPMYDYEFSAQHEDATITTFRMVIYTQTYQSFEECDGIIALGNTTFEPAVCEAYRTWFAPRPAYFVGPLSKPDDAKDLTASSNDTEVKVFLDTIQKSHGDYSLLYISFGSHFWPIGESVWKIIEVVLNMKIPLILSYNPKRAEMPSHLHKQLETSDISLVLEWAPQDVILGHSATAWFLTHCGNNSVMESVSSGVPMIAWPLSADQPVNAAYMSSTLNIAYELFETRRGPGLLPLHRGIKPQGTLEAIEKEIRTVLENAWGSDGATETGESPCFDEENEQGME</sequence>
<dbReference type="Pfam" id="PF00201">
    <property type="entry name" value="UDPGT"/>
    <property type="match status" value="1"/>
</dbReference>
<dbReference type="CDD" id="cd03784">
    <property type="entry name" value="GT1_Gtf-like"/>
    <property type="match status" value="1"/>
</dbReference>
<feature type="region of interest" description="Disordered" evidence="3">
    <location>
        <begin position="471"/>
        <end position="493"/>
    </location>
</feature>
<dbReference type="InterPro" id="IPR002213">
    <property type="entry name" value="UDP_glucos_trans"/>
</dbReference>
<evidence type="ECO:0000256" key="2">
    <source>
        <dbReference type="ARBA" id="ARBA00022679"/>
    </source>
</evidence>
<accession>A0AAV5A8H4</accession>
<dbReference type="Gene3D" id="3.40.50.2000">
    <property type="entry name" value="Glycogen Phosphorylase B"/>
    <property type="match status" value="2"/>
</dbReference>
<keyword evidence="5" id="KW-1185">Reference proteome</keyword>
<name>A0AAV5A8H4_9AGAM</name>
<keyword evidence="2" id="KW-0808">Transferase</keyword>
<evidence type="ECO:0000313" key="4">
    <source>
        <dbReference type="EMBL" id="GJJ09753.1"/>
    </source>
</evidence>
<dbReference type="EMBL" id="BPWL01000004">
    <property type="protein sequence ID" value="GJJ09753.1"/>
    <property type="molecule type" value="Genomic_DNA"/>
</dbReference>
<dbReference type="Proteomes" id="UP001050691">
    <property type="component" value="Unassembled WGS sequence"/>
</dbReference>
<organism evidence="4 5">
    <name type="scientific">Clathrus columnatus</name>
    <dbReference type="NCBI Taxonomy" id="1419009"/>
    <lineage>
        <taxon>Eukaryota</taxon>
        <taxon>Fungi</taxon>
        <taxon>Dikarya</taxon>
        <taxon>Basidiomycota</taxon>
        <taxon>Agaricomycotina</taxon>
        <taxon>Agaricomycetes</taxon>
        <taxon>Phallomycetidae</taxon>
        <taxon>Phallales</taxon>
        <taxon>Clathraceae</taxon>
        <taxon>Clathrus</taxon>
    </lineage>
</organism>
<dbReference type="GO" id="GO:0035251">
    <property type="term" value="F:UDP-glucosyltransferase activity"/>
    <property type="evidence" value="ECO:0007669"/>
    <property type="project" value="TreeGrafter"/>
</dbReference>
<evidence type="ECO:0000256" key="1">
    <source>
        <dbReference type="ARBA" id="ARBA00009995"/>
    </source>
</evidence>
<reference evidence="4" key="1">
    <citation type="submission" date="2021-10" db="EMBL/GenBank/DDBJ databases">
        <title>De novo Genome Assembly of Clathrus columnatus (Basidiomycota, Fungi) Using Illumina and Nanopore Sequence Data.</title>
        <authorList>
            <person name="Ogiso-Tanaka E."/>
            <person name="Itagaki H."/>
            <person name="Hosoya T."/>
            <person name="Hosaka K."/>
        </authorList>
    </citation>
    <scope>NUCLEOTIDE SEQUENCE</scope>
    <source>
        <strain evidence="4">MO-923</strain>
    </source>
</reference>